<evidence type="ECO:0000256" key="1">
    <source>
        <dbReference type="ARBA" id="ARBA00004604"/>
    </source>
</evidence>
<organism evidence="7 8">
    <name type="scientific">Phytophthora pseudosyringae</name>
    <dbReference type="NCBI Taxonomy" id="221518"/>
    <lineage>
        <taxon>Eukaryota</taxon>
        <taxon>Sar</taxon>
        <taxon>Stramenopiles</taxon>
        <taxon>Oomycota</taxon>
        <taxon>Peronosporomycetes</taxon>
        <taxon>Peronosporales</taxon>
        <taxon>Peronosporaceae</taxon>
        <taxon>Phytophthora</taxon>
    </lineage>
</organism>
<dbReference type="Proteomes" id="UP000694044">
    <property type="component" value="Unassembled WGS sequence"/>
</dbReference>
<evidence type="ECO:0000256" key="2">
    <source>
        <dbReference type="ARBA" id="ARBA00004642"/>
    </source>
</evidence>
<sequence length="960" mass="104712">MARAATATKSKKKPADFKRPKRKVGRRAAPAANVTSVGITSRRVNLLEQSLLQDKAGAAQLTHRRQTLPELLQQAGHYNAHVRQRALQGVRELAAQATAAHLRANASVLLERFLPTLLDEEAVVREAAVAAWKAVLPVLRAALAPFATLVATYLSSGLTHLQVGVRQDALRAIGELVDAAPELLREDAGREALARLLENFRDLVCAAQTQGIRMVNTYDLLLGATDSSSAGKKGRPSGRKGQRSKSKKPKAPSGALAMRFAALKVLHKLLLSVSAGPTRGKKSGARTARSASVPTTKTLLLYPAPHLVATSMFAPASVTTSSGEKASASWQEKVRALLPALLELWLECLEGSTDALSDGHVEHMKYIVECTSAVVGANTDRLNVDAEDAKDNEFFQAALKLREELLAPESFPMLPSASATLAGAADSLGVLSRWHGMNAALAKLACEYLHLPALMRCSGKAVPQSEALEQRVCSYVVTTLAMYKETPELRAVASMQNVLQPLLEVVALILASAAQRNEDPGQTAAERTLLLDAVTQFYVLCTPKSVSFRSCTAFAVEQLEIALRGQQRQSYKLVWPMVMQWVVCLADLLGQLDPQHMELSRRSLLALISVLKQLPVEFTSGDQMDGVLTNLSAFFDLAAVPSPSLDEDEQQRMLARTRFDALGAADQLAFVALVYHLPRYPVSLLRALASCCKSPRIYSEAKSFLVDILFQRLEAVDLAHIVSFLVSTALAPVEANAHQQRQQLQLVDHVCRTFVAMNLGNSLPKILAPTLAKAQAREEMNSMELHTLVLLYRTCVASATTRCVEAQQQRSDIPAEMERELVTLCVKVMAAYTASSSSEQSTTPEEIDAREQDRLLVEACVSTLARGETNIFAPFLDELLETQQQVLDLTRRLRVLQALVRTSSLAGAVRRHQSHVERLVQAVEQQHANEDDVAELIRQVRGDLELLAVGQLTEDGLRNE</sequence>
<feature type="region of interest" description="Disordered" evidence="4">
    <location>
        <begin position="1"/>
        <end position="32"/>
    </location>
</feature>
<dbReference type="InterPro" id="IPR057949">
    <property type="entry name" value="TPR_TEX10"/>
</dbReference>
<dbReference type="AlphaFoldDB" id="A0A8T1V5G6"/>
<dbReference type="PANTHER" id="PTHR16056">
    <property type="entry name" value="REGULATOR OF MICROTUBULE DYNAMICS PROTEIN"/>
    <property type="match status" value="1"/>
</dbReference>
<proteinExistence type="predicted"/>
<protein>
    <submittedName>
        <fullName evidence="7">Testis-expressed sequence 10 protein</fullName>
    </submittedName>
</protein>
<evidence type="ECO:0000313" key="8">
    <source>
        <dbReference type="Proteomes" id="UP000694044"/>
    </source>
</evidence>
<evidence type="ECO:0000259" key="5">
    <source>
        <dbReference type="Pfam" id="PF12333"/>
    </source>
</evidence>
<feature type="compositionally biased region" description="Basic residues" evidence="4">
    <location>
        <begin position="232"/>
        <end position="250"/>
    </location>
</feature>
<gene>
    <name evidence="7" type="primary">TEX10</name>
    <name evidence="7" type="ORF">PHYPSEUDO_013924</name>
</gene>
<comment type="subcellular location">
    <subcellularLocation>
        <location evidence="1">Nucleus</location>
        <location evidence="1">Nucleolus</location>
    </subcellularLocation>
    <subcellularLocation>
        <location evidence="2">Nucleus</location>
        <location evidence="2">Nucleoplasm</location>
    </subcellularLocation>
</comment>
<dbReference type="OrthoDB" id="361362at2759"/>
<keyword evidence="8" id="KW-1185">Reference proteome</keyword>
<feature type="region of interest" description="Disordered" evidence="4">
    <location>
        <begin position="227"/>
        <end position="253"/>
    </location>
</feature>
<comment type="caution">
    <text evidence="7">The sequence shown here is derived from an EMBL/GenBank/DDBJ whole genome shotgun (WGS) entry which is preliminary data.</text>
</comment>
<dbReference type="PANTHER" id="PTHR16056:SF2">
    <property type="entry name" value="TESTIS-EXPRESSED PROTEIN 10"/>
    <property type="match status" value="1"/>
</dbReference>
<evidence type="ECO:0000313" key="7">
    <source>
        <dbReference type="EMBL" id="KAG7376251.1"/>
    </source>
</evidence>
<reference evidence="7" key="1">
    <citation type="submission" date="2021-02" db="EMBL/GenBank/DDBJ databases">
        <authorList>
            <person name="Palmer J.M."/>
        </authorList>
    </citation>
    <scope>NUCLEOTIDE SEQUENCE</scope>
    <source>
        <strain evidence="7">SCRP734</strain>
    </source>
</reference>
<keyword evidence="3" id="KW-0539">Nucleus</keyword>
<feature type="domain" description="TEX10-like TPR repeats" evidence="6">
    <location>
        <begin position="578"/>
        <end position="753"/>
    </location>
</feature>
<dbReference type="EMBL" id="JAGDFM010000753">
    <property type="protein sequence ID" value="KAG7376251.1"/>
    <property type="molecule type" value="Genomic_DNA"/>
</dbReference>
<evidence type="ECO:0000259" key="6">
    <source>
        <dbReference type="Pfam" id="PF25781"/>
    </source>
</evidence>
<dbReference type="Pfam" id="PF25781">
    <property type="entry name" value="TPR_TEX10"/>
    <property type="match status" value="1"/>
</dbReference>
<feature type="domain" description="Pre-rRNA-processing protein Ipi1 N-terminal" evidence="5">
    <location>
        <begin position="142"/>
        <end position="226"/>
    </location>
</feature>
<dbReference type="Pfam" id="PF12333">
    <property type="entry name" value="Ipi1_N"/>
    <property type="match status" value="1"/>
</dbReference>
<name>A0A8T1V5G6_9STRA</name>
<dbReference type="InterPro" id="IPR024679">
    <property type="entry name" value="Ipi1_N"/>
</dbReference>
<accession>A0A8T1V5G6</accession>
<dbReference type="GO" id="GO:0005634">
    <property type="term" value="C:nucleus"/>
    <property type="evidence" value="ECO:0007669"/>
    <property type="project" value="UniProtKB-SubCell"/>
</dbReference>
<evidence type="ECO:0000256" key="3">
    <source>
        <dbReference type="ARBA" id="ARBA00023242"/>
    </source>
</evidence>
<evidence type="ECO:0000256" key="4">
    <source>
        <dbReference type="SAM" id="MobiDB-lite"/>
    </source>
</evidence>